<evidence type="ECO:0000313" key="4">
    <source>
        <dbReference type="Proteomes" id="UP001236500"/>
    </source>
</evidence>
<feature type="transmembrane region" description="Helical" evidence="2">
    <location>
        <begin position="180"/>
        <end position="202"/>
    </location>
</feature>
<sequence length="467" mass="50801">MPASSISIREKIGYGLGDTASNIVFQVVINFLLVFYTDVFGISAAAAGTLLLVVRIFDGITDPLVGGMADRTRSRWGRYRPYLLLMALPYAGLAVLAFTTPDLSENGKLVYAYITYTLLMTVYTAINIPYSALGGVITEDTTERASIQSYRFAMAMVGGALVSALTLPLVNLLGQGDKAFGYQMAMAVMAAIAALCFFICFWSTRERVQPEAEVAAAEKQNVAVNFAADFINLFRNSQWAVIAAATFFLLVLVAMRGAVTPFYVTYYFQSESLVSMFVTLPMLAGVAGAVCTNFLTKHFCKARLFNWSMIGVIVTHAALLPLGRDQVYLALVLAMAANFVHMIAIPLIFSMVPDTVDWFAQKGHPKKMAMAYSGHLMALKLGLAFGGASAGWLLGYFDYVPNAEQSERTLNGIVLIYAAGPVICTLITMAVFRYYRLTNAYIAEGMAEDDVSGEVSHRKPATQTVSN</sequence>
<dbReference type="PANTHER" id="PTHR11328">
    <property type="entry name" value="MAJOR FACILITATOR SUPERFAMILY DOMAIN-CONTAINING PROTEIN"/>
    <property type="match status" value="1"/>
</dbReference>
<dbReference type="Gene3D" id="1.20.1250.20">
    <property type="entry name" value="MFS general substrate transporter like domains"/>
    <property type="match status" value="2"/>
</dbReference>
<dbReference type="Pfam" id="PF13347">
    <property type="entry name" value="MFS_2"/>
    <property type="match status" value="1"/>
</dbReference>
<dbReference type="RefSeq" id="WP_280322292.1">
    <property type="nucleotide sequence ID" value="NZ_CP118605.1"/>
</dbReference>
<dbReference type="InterPro" id="IPR001927">
    <property type="entry name" value="Na/Gal_symport"/>
</dbReference>
<feature type="transmembrane region" description="Helical" evidence="2">
    <location>
        <begin position="370"/>
        <end position="394"/>
    </location>
</feature>
<proteinExistence type="inferred from homology"/>
<evidence type="ECO:0000256" key="2">
    <source>
        <dbReference type="SAM" id="Phobius"/>
    </source>
</evidence>
<dbReference type="Proteomes" id="UP001236500">
    <property type="component" value="Chromosome"/>
</dbReference>
<feature type="transmembrane region" description="Helical" evidence="2">
    <location>
        <begin position="276"/>
        <end position="295"/>
    </location>
</feature>
<dbReference type="InterPro" id="IPR039672">
    <property type="entry name" value="MFS_2"/>
</dbReference>
<dbReference type="PANTHER" id="PTHR11328:SF24">
    <property type="entry name" value="MAJOR FACILITATOR SUPERFAMILY (MFS) PROFILE DOMAIN-CONTAINING PROTEIN"/>
    <property type="match status" value="1"/>
</dbReference>
<keyword evidence="4" id="KW-1185">Reference proteome</keyword>
<keyword evidence="2" id="KW-0812">Transmembrane</keyword>
<comment type="similarity">
    <text evidence="1">Belongs to the sodium:galactoside symporter (TC 2.A.2) family.</text>
</comment>
<gene>
    <name evidence="3" type="ORF">PVT68_08460</name>
</gene>
<feature type="transmembrane region" description="Helical" evidence="2">
    <location>
        <begin position="239"/>
        <end position="264"/>
    </location>
</feature>
<dbReference type="SUPFAM" id="SSF103473">
    <property type="entry name" value="MFS general substrate transporter"/>
    <property type="match status" value="1"/>
</dbReference>
<feature type="transmembrane region" description="Helical" evidence="2">
    <location>
        <begin position="152"/>
        <end position="174"/>
    </location>
</feature>
<evidence type="ECO:0000313" key="3">
    <source>
        <dbReference type="EMBL" id="WGL18312.1"/>
    </source>
</evidence>
<reference evidence="3 4" key="1">
    <citation type="submission" date="2023-02" db="EMBL/GenBank/DDBJ databases">
        <title>Description and genomic characterization of Microbulbifer bruguierae sp. nov., isolated from the sediment of mangrove plant Bruguiera sexangula.</title>
        <authorList>
            <person name="Long M."/>
        </authorList>
    </citation>
    <scope>NUCLEOTIDE SEQUENCE [LARGE SCALE GENOMIC DNA]</scope>
    <source>
        <strain evidence="3 4">H12</strain>
    </source>
</reference>
<keyword evidence="2" id="KW-1133">Transmembrane helix</keyword>
<feature type="transmembrane region" description="Helical" evidence="2">
    <location>
        <begin position="12"/>
        <end position="33"/>
    </location>
</feature>
<dbReference type="EMBL" id="CP118605">
    <property type="protein sequence ID" value="WGL18312.1"/>
    <property type="molecule type" value="Genomic_DNA"/>
</dbReference>
<feature type="transmembrane region" description="Helical" evidence="2">
    <location>
        <begin position="39"/>
        <end position="58"/>
    </location>
</feature>
<protein>
    <submittedName>
        <fullName evidence="3">MFS transporter</fullName>
    </submittedName>
</protein>
<feature type="transmembrane region" description="Helical" evidence="2">
    <location>
        <begin position="328"/>
        <end position="349"/>
    </location>
</feature>
<dbReference type="InterPro" id="IPR036259">
    <property type="entry name" value="MFS_trans_sf"/>
</dbReference>
<feature type="transmembrane region" description="Helical" evidence="2">
    <location>
        <begin position="414"/>
        <end position="435"/>
    </location>
</feature>
<keyword evidence="2" id="KW-0472">Membrane</keyword>
<dbReference type="CDD" id="cd17332">
    <property type="entry name" value="MFS_MelB_like"/>
    <property type="match status" value="1"/>
</dbReference>
<dbReference type="NCBIfam" id="TIGR00792">
    <property type="entry name" value="gph"/>
    <property type="match status" value="1"/>
</dbReference>
<accession>A0ABY8NI97</accession>
<evidence type="ECO:0000256" key="1">
    <source>
        <dbReference type="ARBA" id="ARBA00009617"/>
    </source>
</evidence>
<feature type="transmembrane region" description="Helical" evidence="2">
    <location>
        <begin position="304"/>
        <end position="322"/>
    </location>
</feature>
<feature type="transmembrane region" description="Helical" evidence="2">
    <location>
        <begin position="110"/>
        <end position="132"/>
    </location>
</feature>
<feature type="transmembrane region" description="Helical" evidence="2">
    <location>
        <begin position="79"/>
        <end position="98"/>
    </location>
</feature>
<name>A0ABY8NI97_9GAMM</name>
<organism evidence="3 4">
    <name type="scientific">Microbulbifer bruguierae</name>
    <dbReference type="NCBI Taxonomy" id="3029061"/>
    <lineage>
        <taxon>Bacteria</taxon>
        <taxon>Pseudomonadati</taxon>
        <taxon>Pseudomonadota</taxon>
        <taxon>Gammaproteobacteria</taxon>
        <taxon>Cellvibrionales</taxon>
        <taxon>Microbulbiferaceae</taxon>
        <taxon>Microbulbifer</taxon>
    </lineage>
</organism>